<dbReference type="GO" id="GO:0006654">
    <property type="term" value="P:phosphatidic acid biosynthetic process"/>
    <property type="evidence" value="ECO:0007669"/>
    <property type="project" value="TreeGrafter"/>
</dbReference>
<dbReference type="Pfam" id="PF01553">
    <property type="entry name" value="Acyltransferase"/>
    <property type="match status" value="1"/>
</dbReference>
<feature type="domain" description="Phospholipid/glycerol acyltransferase" evidence="5">
    <location>
        <begin position="50"/>
        <end position="162"/>
    </location>
</feature>
<dbReference type="GO" id="GO:0003841">
    <property type="term" value="F:1-acylglycerol-3-phosphate O-acyltransferase activity"/>
    <property type="evidence" value="ECO:0007669"/>
    <property type="project" value="UniProtKB-UniRule"/>
</dbReference>
<dbReference type="InterPro" id="IPR004552">
    <property type="entry name" value="AGP_acyltrans"/>
</dbReference>
<organism evidence="6 7">
    <name type="scientific">Aphanothece sacrum FPU1</name>
    <dbReference type="NCBI Taxonomy" id="1920663"/>
    <lineage>
        <taxon>Bacteria</taxon>
        <taxon>Bacillati</taxon>
        <taxon>Cyanobacteriota</taxon>
        <taxon>Cyanophyceae</taxon>
        <taxon>Oscillatoriophycideae</taxon>
        <taxon>Chroococcales</taxon>
        <taxon>Aphanothecaceae</taxon>
        <taxon>Aphanothece</taxon>
    </lineage>
</organism>
<comment type="domain">
    <text evidence="4">The HXXXXD motif is essential for acyltransferase activity and may constitute the binding site for the phosphate moiety of the glycerol-3-phosphate.</text>
</comment>
<gene>
    <name evidence="6" type="ORF">AsFPU1_1384</name>
</gene>
<evidence type="ECO:0000313" key="7">
    <source>
        <dbReference type="Proteomes" id="UP000287247"/>
    </source>
</evidence>
<dbReference type="Proteomes" id="UP000287247">
    <property type="component" value="Unassembled WGS sequence"/>
</dbReference>
<evidence type="ECO:0000313" key="6">
    <source>
        <dbReference type="EMBL" id="GBF79984.1"/>
    </source>
</evidence>
<sequence length="215" mass="24220">MTLGDFREREPITNLLLYHLFRDFVIVPPFYTYFKGRVYDSKKVPQTKPHIVVSNHASYFDPLIISHSVGRPVAYMAKEELFDIPLLKQWMMLYGAYPVKRETGDRGAIRAAINALQNGWMVGIFLEGTRTPDARISYPKLGAAMIAAKAQVPLLPMSLWGTEKILQSSSVPKSVPLTVRFGELIDPPTSSKRKELESVTQKCATIINSLHDLGR</sequence>
<keyword evidence="7" id="KW-1185">Reference proteome</keyword>
<keyword evidence="4" id="KW-1208">Phospholipid metabolism</keyword>
<dbReference type="GO" id="GO:0016020">
    <property type="term" value="C:membrane"/>
    <property type="evidence" value="ECO:0007669"/>
    <property type="project" value="InterPro"/>
</dbReference>
<name>A0A401IFI7_APHSA</name>
<accession>A0A401IFI7</accession>
<comment type="catalytic activity">
    <reaction evidence="4">
        <text>a 1-acyl-sn-glycero-3-phosphate + an acyl-CoA = a 1,2-diacyl-sn-glycero-3-phosphate + CoA</text>
        <dbReference type="Rhea" id="RHEA:19709"/>
        <dbReference type="ChEBI" id="CHEBI:57287"/>
        <dbReference type="ChEBI" id="CHEBI:57970"/>
        <dbReference type="ChEBI" id="CHEBI:58342"/>
        <dbReference type="ChEBI" id="CHEBI:58608"/>
        <dbReference type="EC" id="2.3.1.51"/>
    </reaction>
</comment>
<keyword evidence="4" id="KW-0444">Lipid biosynthesis</keyword>
<evidence type="ECO:0000256" key="1">
    <source>
        <dbReference type="ARBA" id="ARBA00008655"/>
    </source>
</evidence>
<evidence type="ECO:0000259" key="5">
    <source>
        <dbReference type="SMART" id="SM00563"/>
    </source>
</evidence>
<comment type="similarity">
    <text evidence="1 4">Belongs to the 1-acyl-sn-glycerol-3-phosphate acyltransferase family.</text>
</comment>
<reference evidence="7" key="1">
    <citation type="submission" date="2017-05" db="EMBL/GenBank/DDBJ databases">
        <title>Physiological properties and genetic analysis related to exopolysaccharide production of fresh-water unicellular cyanobacterium Aphanothece sacrum, Suizenji Nori, that has been cultured as a food source in Japan.</title>
        <authorList>
            <person name="Kanesaki Y."/>
            <person name="Yoshikawa S."/>
            <person name="Ohki K."/>
        </authorList>
    </citation>
    <scope>NUCLEOTIDE SEQUENCE [LARGE SCALE GENOMIC DNA]</scope>
    <source>
        <strain evidence="7">FPU1</strain>
    </source>
</reference>
<dbReference type="InterPro" id="IPR002123">
    <property type="entry name" value="Plipid/glycerol_acylTrfase"/>
</dbReference>
<keyword evidence="2 4" id="KW-0808">Transferase</keyword>
<keyword evidence="4" id="KW-0443">Lipid metabolism</keyword>
<dbReference type="EC" id="2.3.1.51" evidence="4"/>
<dbReference type="CDD" id="cd07989">
    <property type="entry name" value="LPLAT_AGPAT-like"/>
    <property type="match status" value="1"/>
</dbReference>
<proteinExistence type="inferred from homology"/>
<protein>
    <recommendedName>
        <fullName evidence="4">1-acyl-sn-glycerol-3-phosphate acyltransferase</fullName>
        <ecNumber evidence="4">2.3.1.51</ecNumber>
    </recommendedName>
</protein>
<dbReference type="AlphaFoldDB" id="A0A401IFI7"/>
<dbReference type="EMBL" id="BDQK01000005">
    <property type="protein sequence ID" value="GBF79984.1"/>
    <property type="molecule type" value="Genomic_DNA"/>
</dbReference>
<keyword evidence="3 4" id="KW-0012">Acyltransferase</keyword>
<evidence type="ECO:0000256" key="4">
    <source>
        <dbReference type="RuleBase" id="RU361267"/>
    </source>
</evidence>
<dbReference type="RefSeq" id="WP_124971943.1">
    <property type="nucleotide sequence ID" value="NZ_BDQK01000005.1"/>
</dbReference>
<dbReference type="PANTHER" id="PTHR10434">
    <property type="entry name" value="1-ACYL-SN-GLYCEROL-3-PHOSPHATE ACYLTRANSFERASE"/>
    <property type="match status" value="1"/>
</dbReference>
<evidence type="ECO:0000256" key="3">
    <source>
        <dbReference type="ARBA" id="ARBA00023315"/>
    </source>
</evidence>
<comment type="caution">
    <text evidence="6">The sequence shown here is derived from an EMBL/GenBank/DDBJ whole genome shotgun (WGS) entry which is preliminary data.</text>
</comment>
<dbReference type="OrthoDB" id="9803035at2"/>
<dbReference type="SUPFAM" id="SSF69593">
    <property type="entry name" value="Glycerol-3-phosphate (1)-acyltransferase"/>
    <property type="match status" value="1"/>
</dbReference>
<dbReference type="SMART" id="SM00563">
    <property type="entry name" value="PlsC"/>
    <property type="match status" value="1"/>
</dbReference>
<evidence type="ECO:0000256" key="2">
    <source>
        <dbReference type="ARBA" id="ARBA00022679"/>
    </source>
</evidence>
<dbReference type="PANTHER" id="PTHR10434:SF11">
    <property type="entry name" value="1-ACYL-SN-GLYCEROL-3-PHOSPHATE ACYLTRANSFERASE"/>
    <property type="match status" value="1"/>
</dbReference>
<dbReference type="NCBIfam" id="TIGR00530">
    <property type="entry name" value="AGP_acyltrn"/>
    <property type="match status" value="1"/>
</dbReference>
<keyword evidence="4" id="KW-0594">Phospholipid biosynthesis</keyword>